<dbReference type="PANTHER" id="PTHR43884:SF12">
    <property type="entry name" value="ISOVALERYL-COA DEHYDROGENASE, MITOCHONDRIAL-RELATED"/>
    <property type="match status" value="1"/>
</dbReference>
<evidence type="ECO:0000256" key="5">
    <source>
        <dbReference type="ARBA" id="ARBA00022827"/>
    </source>
</evidence>
<evidence type="ECO:0000256" key="7">
    <source>
        <dbReference type="RuleBase" id="RU362125"/>
    </source>
</evidence>
<keyword evidence="5 7" id="KW-0274">FAD</keyword>
<evidence type="ECO:0000256" key="6">
    <source>
        <dbReference type="ARBA" id="ARBA00023002"/>
    </source>
</evidence>
<dbReference type="Pfam" id="PF02771">
    <property type="entry name" value="Acyl-CoA_dh_N"/>
    <property type="match status" value="1"/>
</dbReference>
<sequence>MENLLTDETKMFQQMMHRFCEKEIKPVAGEIDEKEEYPSEILGKLAEMGVGGIIAPEQYGGSGLGWVGACIAMEELSRVSSAVALAAGATSFYFAYPILVAGSEEQKEKYVTAAAYGEKTGTLALTEAGCGPDIAKIQTTAEVKGDSLVLKGSKMSVTNADNVDYILVFARMINDGQPGDYILVVVDSKSPGITLRKVPKMGMSAVSTCEIDFNEVEAPKGAVISSGTECFDLITNAIDCFRLVFGAVGLGIMQGAFEEALTYSQSRVAFGKPICSFQAVGFYLADMFKMSRIARNMIYQAAFKADQGLDISLDAQVAKLFASESCMWVADRALQIHGGYGFSIEYPISRFFREARLMEVGEGTSETLKETILVKLGIPT</sequence>
<protein>
    <submittedName>
        <fullName evidence="11">Acyl-CoA dehydrogenase</fullName>
    </submittedName>
</protein>
<reference evidence="11 12" key="1">
    <citation type="submission" date="2016-10" db="EMBL/GenBank/DDBJ databases">
        <authorList>
            <person name="de Groot N.N."/>
        </authorList>
    </citation>
    <scope>NUCLEOTIDE SEQUENCE [LARGE SCALE GENOMIC DNA]</scope>
    <source>
        <strain evidence="11 12">DSM 8423</strain>
    </source>
</reference>
<comment type="cofactor">
    <cofactor evidence="1 7">
        <name>FAD</name>
        <dbReference type="ChEBI" id="CHEBI:57692"/>
    </cofactor>
</comment>
<evidence type="ECO:0000259" key="10">
    <source>
        <dbReference type="Pfam" id="PF02771"/>
    </source>
</evidence>
<comment type="similarity">
    <text evidence="2 7">Belongs to the acyl-CoA dehydrogenase family.</text>
</comment>
<feature type="domain" description="Acyl-CoA oxidase/dehydrogenase middle" evidence="9">
    <location>
        <begin position="123"/>
        <end position="216"/>
    </location>
</feature>
<dbReference type="Proteomes" id="UP000198744">
    <property type="component" value="Unassembled WGS sequence"/>
</dbReference>
<evidence type="ECO:0000256" key="2">
    <source>
        <dbReference type="ARBA" id="ARBA00009347"/>
    </source>
</evidence>
<dbReference type="FunFam" id="1.10.540.10:FF:000002">
    <property type="entry name" value="Acyl-CoA dehydrogenase FadE19"/>
    <property type="match status" value="1"/>
</dbReference>
<evidence type="ECO:0000259" key="9">
    <source>
        <dbReference type="Pfam" id="PF02770"/>
    </source>
</evidence>
<dbReference type="STRING" id="43775.SAMN04489760_106119"/>
<proteinExistence type="inferred from homology"/>
<dbReference type="InterPro" id="IPR036250">
    <property type="entry name" value="AcylCo_DH-like_C"/>
</dbReference>
<keyword evidence="12" id="KW-1185">Reference proteome</keyword>
<dbReference type="Pfam" id="PF00441">
    <property type="entry name" value="Acyl-CoA_dh_1"/>
    <property type="match status" value="1"/>
</dbReference>
<comment type="subunit">
    <text evidence="3">Homotetramer.</text>
</comment>
<dbReference type="FunFam" id="1.20.140.10:FF:000001">
    <property type="entry name" value="Acyl-CoA dehydrogenase"/>
    <property type="match status" value="1"/>
</dbReference>
<dbReference type="Gene3D" id="2.40.110.10">
    <property type="entry name" value="Butyryl-CoA Dehydrogenase, subunit A, domain 2"/>
    <property type="match status" value="1"/>
</dbReference>
<feature type="domain" description="Acyl-CoA dehydrogenase/oxidase N-terminal" evidence="10">
    <location>
        <begin position="6"/>
        <end position="118"/>
    </location>
</feature>
<evidence type="ECO:0000256" key="1">
    <source>
        <dbReference type="ARBA" id="ARBA00001974"/>
    </source>
</evidence>
<dbReference type="InterPro" id="IPR037069">
    <property type="entry name" value="AcylCoA_DH/ox_N_sf"/>
</dbReference>
<dbReference type="OrthoDB" id="9765339at2"/>
<dbReference type="Pfam" id="PF02770">
    <property type="entry name" value="Acyl-CoA_dh_M"/>
    <property type="match status" value="1"/>
</dbReference>
<name>A0A1H7WF09_9BACT</name>
<gene>
    <name evidence="11" type="ORF">SAMN04489760_106119</name>
</gene>
<dbReference type="PROSITE" id="PS00073">
    <property type="entry name" value="ACYL_COA_DH_2"/>
    <property type="match status" value="1"/>
</dbReference>
<dbReference type="InterPro" id="IPR046373">
    <property type="entry name" value="Acyl-CoA_Oxase/DH_mid-dom_sf"/>
</dbReference>
<keyword evidence="6 7" id="KW-0560">Oxidoreductase</keyword>
<dbReference type="InterPro" id="IPR006089">
    <property type="entry name" value="Acyl-CoA_DH_CS"/>
</dbReference>
<evidence type="ECO:0000313" key="11">
    <source>
        <dbReference type="EMBL" id="SEM20070.1"/>
    </source>
</evidence>
<dbReference type="AlphaFoldDB" id="A0A1H7WF09"/>
<accession>A0A1H7WF09</accession>
<dbReference type="InterPro" id="IPR006091">
    <property type="entry name" value="Acyl-CoA_Oxase/DH_mid-dom"/>
</dbReference>
<dbReference type="InterPro" id="IPR009100">
    <property type="entry name" value="AcylCoA_DH/oxidase_NM_dom_sf"/>
</dbReference>
<evidence type="ECO:0000313" key="12">
    <source>
        <dbReference type="Proteomes" id="UP000198744"/>
    </source>
</evidence>
<dbReference type="InterPro" id="IPR009075">
    <property type="entry name" value="AcylCo_DH/oxidase_C"/>
</dbReference>
<dbReference type="Gene3D" id="1.10.540.10">
    <property type="entry name" value="Acyl-CoA dehydrogenase/oxidase, N-terminal domain"/>
    <property type="match status" value="1"/>
</dbReference>
<evidence type="ECO:0000256" key="4">
    <source>
        <dbReference type="ARBA" id="ARBA00022630"/>
    </source>
</evidence>
<evidence type="ECO:0000256" key="3">
    <source>
        <dbReference type="ARBA" id="ARBA00011881"/>
    </source>
</evidence>
<dbReference type="SUPFAM" id="SSF56645">
    <property type="entry name" value="Acyl-CoA dehydrogenase NM domain-like"/>
    <property type="match status" value="1"/>
</dbReference>
<dbReference type="GO" id="GO:0003995">
    <property type="term" value="F:acyl-CoA dehydrogenase activity"/>
    <property type="evidence" value="ECO:0007669"/>
    <property type="project" value="InterPro"/>
</dbReference>
<evidence type="ECO:0000259" key="8">
    <source>
        <dbReference type="Pfam" id="PF00441"/>
    </source>
</evidence>
<dbReference type="InterPro" id="IPR013786">
    <property type="entry name" value="AcylCoA_DH/ox_N"/>
</dbReference>
<dbReference type="GO" id="GO:0050660">
    <property type="term" value="F:flavin adenine dinucleotide binding"/>
    <property type="evidence" value="ECO:0007669"/>
    <property type="project" value="InterPro"/>
</dbReference>
<dbReference type="RefSeq" id="WP_093882821.1">
    <property type="nucleotide sequence ID" value="NZ_FOBS01000006.1"/>
</dbReference>
<dbReference type="SUPFAM" id="SSF47203">
    <property type="entry name" value="Acyl-CoA dehydrogenase C-terminal domain-like"/>
    <property type="match status" value="1"/>
</dbReference>
<dbReference type="EMBL" id="FOBS01000006">
    <property type="protein sequence ID" value="SEM20070.1"/>
    <property type="molecule type" value="Genomic_DNA"/>
</dbReference>
<keyword evidence="4 7" id="KW-0285">Flavoprotein</keyword>
<dbReference type="PANTHER" id="PTHR43884">
    <property type="entry name" value="ACYL-COA DEHYDROGENASE"/>
    <property type="match status" value="1"/>
</dbReference>
<dbReference type="Gene3D" id="1.20.140.10">
    <property type="entry name" value="Butyryl-CoA Dehydrogenase, subunit A, domain 3"/>
    <property type="match status" value="1"/>
</dbReference>
<organism evidence="11 12">
    <name type="scientific">Syntrophus gentianae</name>
    <dbReference type="NCBI Taxonomy" id="43775"/>
    <lineage>
        <taxon>Bacteria</taxon>
        <taxon>Pseudomonadati</taxon>
        <taxon>Thermodesulfobacteriota</taxon>
        <taxon>Syntrophia</taxon>
        <taxon>Syntrophales</taxon>
        <taxon>Syntrophaceae</taxon>
        <taxon>Syntrophus</taxon>
    </lineage>
</organism>
<feature type="domain" description="Acyl-CoA dehydrogenase/oxidase C-terminal" evidence="8">
    <location>
        <begin position="231"/>
        <end position="372"/>
    </location>
</feature>